<comment type="catalytic activity">
    <reaction evidence="10">
        <text>di-trans,octa-cis-undecaprenyl diphospho-N-acetyl-alpha-D-muramoyl-L-alanyl-D-glutamyl-meso-2,6-diaminopimeloyl-D-alanyl-D-alanine + UDP-N-acetyl-alpha-D-glucosamine = di-trans,octa-cis-undecaprenyl diphospho-[N-acetyl-alpha-D-glucosaminyl-(1-&gt;4)]-N-acetyl-alpha-D-muramoyl-L-alanyl-D-glutamyl-meso-2,6-diaminopimeloyl-D-alanyl-D-alanine + UDP + H(+)</text>
        <dbReference type="Rhea" id="RHEA:31227"/>
        <dbReference type="ChEBI" id="CHEBI:15378"/>
        <dbReference type="ChEBI" id="CHEBI:57705"/>
        <dbReference type="ChEBI" id="CHEBI:58223"/>
        <dbReference type="ChEBI" id="CHEBI:61387"/>
        <dbReference type="ChEBI" id="CHEBI:61388"/>
        <dbReference type="EC" id="2.4.1.227"/>
    </reaction>
</comment>
<dbReference type="Gene3D" id="3.40.50.2000">
    <property type="entry name" value="Glycogen Phosphorylase B"/>
    <property type="match status" value="2"/>
</dbReference>
<proteinExistence type="inferred from homology"/>
<sequence length="440" mass="45975">MTVQWLSKPREYSTWWCTAITIAGNRGENPTTIHNHTNLAMSADPTTAQQYTAHPRGQGAAHTVKSQQPADQETFNGQAAHILVAGGGTAGHIEPAMAVADALRDQYGARVTALGTTRGLETDLVPARGFPLATITAVPIPRKPSKALLQVPGKLVRALRETRDILRRNHIDCVVGFGSYVSAPAYLAAKSLRIPFVVHEANARAGLANKLGVALGGLGLNAQPESGLTGEVVGLPVRNTMAALQDPQQLAALKQQAAQHFGLSLDKPTLLVTGGSQGAVALNEALAGAMDALVDAGVQVVHAYGKKNAAPSPRPGVVAVPYIERMDLAYAIADLVVCRSGAMTVAEITASRTPAVYVPLPHGNGEQALNARSVVAAGGAQLVNNAEFTADYVRDTVVPLVSDPQALAAMRTALAATQTTDAATAVADRVMAVVRSRRHR</sequence>
<feature type="binding site" evidence="10">
    <location>
        <position position="238"/>
    </location>
    <ligand>
        <name>UDP-N-acetyl-alpha-D-glucosamine</name>
        <dbReference type="ChEBI" id="CHEBI:57705"/>
    </ligand>
</feature>
<keyword evidence="4 10" id="KW-0808">Transferase</keyword>
<dbReference type="KEGG" id="ccho:CCHOA_07780"/>
<keyword evidence="5 10" id="KW-0133">Cell shape</keyword>
<comment type="caution">
    <text evidence="10">Lacks conserved residue(s) required for the propagation of feature annotation.</text>
</comment>
<comment type="pathway">
    <text evidence="10">Cell wall biogenesis; peptidoglycan biosynthesis.</text>
</comment>
<organism evidence="13 14">
    <name type="scientific">Corynebacterium choanae</name>
    <dbReference type="NCBI Taxonomy" id="1862358"/>
    <lineage>
        <taxon>Bacteria</taxon>
        <taxon>Bacillati</taxon>
        <taxon>Actinomycetota</taxon>
        <taxon>Actinomycetes</taxon>
        <taxon>Mycobacteriales</taxon>
        <taxon>Corynebacteriaceae</taxon>
        <taxon>Corynebacterium</taxon>
    </lineage>
</organism>
<evidence type="ECO:0000256" key="6">
    <source>
        <dbReference type="ARBA" id="ARBA00022984"/>
    </source>
</evidence>
<comment type="function">
    <text evidence="10">Cell wall formation. Catalyzes the transfer of a GlcNAc subunit on undecaprenyl-pyrophosphoryl-MurNAc-pentapeptide (lipid intermediate I) to form undecaprenyl-pyrophosphoryl-MurNAc-(pentapeptide)GlcNAc (lipid intermediate II).</text>
</comment>
<dbReference type="GO" id="GO:0051991">
    <property type="term" value="F:UDP-N-acetyl-D-glucosamine:N-acetylmuramoyl-L-alanyl-D-glutamyl-meso-2,6-diaminopimelyl-D-alanyl-D-alanine-diphosphoundecaprenol 4-beta-N-acetylglucosaminlytransferase activity"/>
    <property type="evidence" value="ECO:0007669"/>
    <property type="project" value="RHEA"/>
</dbReference>
<keyword evidence="2 10" id="KW-0132">Cell division</keyword>
<evidence type="ECO:0000256" key="2">
    <source>
        <dbReference type="ARBA" id="ARBA00022618"/>
    </source>
</evidence>
<dbReference type="SUPFAM" id="SSF53756">
    <property type="entry name" value="UDP-Glycosyltransferase/glycogen phosphorylase"/>
    <property type="match status" value="1"/>
</dbReference>
<evidence type="ECO:0000256" key="4">
    <source>
        <dbReference type="ARBA" id="ARBA00022679"/>
    </source>
</evidence>
<evidence type="ECO:0000256" key="9">
    <source>
        <dbReference type="ARBA" id="ARBA00023316"/>
    </source>
</evidence>
<evidence type="ECO:0000259" key="11">
    <source>
        <dbReference type="Pfam" id="PF03033"/>
    </source>
</evidence>
<keyword evidence="7 10" id="KW-0472">Membrane</keyword>
<dbReference type="EC" id="2.4.1.227" evidence="10"/>
<comment type="similarity">
    <text evidence="10">Belongs to the glycosyltransferase 28 family. MurG subfamily.</text>
</comment>
<dbReference type="Proteomes" id="UP000269019">
    <property type="component" value="Chromosome"/>
</dbReference>
<dbReference type="Pfam" id="PF03033">
    <property type="entry name" value="Glyco_transf_28"/>
    <property type="match status" value="1"/>
</dbReference>
<dbReference type="EMBL" id="CP033896">
    <property type="protein sequence ID" value="AZA13948.1"/>
    <property type="molecule type" value="Genomic_DNA"/>
</dbReference>
<dbReference type="NCBIfam" id="TIGR01133">
    <property type="entry name" value="murG"/>
    <property type="match status" value="1"/>
</dbReference>
<dbReference type="PANTHER" id="PTHR21015">
    <property type="entry name" value="UDP-N-ACETYLGLUCOSAMINE--N-ACETYLMURAMYL-(PENTAPEPTIDE) PYROPHOSPHORYL-UNDECAPRENOL N-ACETYLGLUCOSAMINE TRANSFERASE 1"/>
    <property type="match status" value="1"/>
</dbReference>
<protein>
    <recommendedName>
        <fullName evidence="10">UDP-N-acetylglucosamine--N-acetylmuramyl-(pentapeptide) pyrophosphoryl-undecaprenol N-acetylglucosamine transferase</fullName>
        <ecNumber evidence="10">2.4.1.227</ecNumber>
    </recommendedName>
    <alternativeName>
        <fullName evidence="10">Undecaprenyl-PP-MurNAc-pentapeptide-UDPGlcNAc GlcNAc transferase</fullName>
    </alternativeName>
</protein>
<dbReference type="InterPro" id="IPR006009">
    <property type="entry name" value="GlcNAc_MurG"/>
</dbReference>
<feature type="binding site" evidence="10">
    <location>
        <begin position="89"/>
        <end position="91"/>
    </location>
    <ligand>
        <name>UDP-N-acetyl-alpha-D-glucosamine</name>
        <dbReference type="ChEBI" id="CHEBI:57705"/>
    </ligand>
</feature>
<feature type="binding site" evidence="10">
    <location>
        <position position="323"/>
    </location>
    <ligand>
        <name>UDP-N-acetyl-alpha-D-glucosamine</name>
        <dbReference type="ChEBI" id="CHEBI:57705"/>
    </ligand>
</feature>
<dbReference type="CDD" id="cd03785">
    <property type="entry name" value="GT28_MurG"/>
    <property type="match status" value="1"/>
</dbReference>
<dbReference type="GO" id="GO:0009252">
    <property type="term" value="P:peptidoglycan biosynthetic process"/>
    <property type="evidence" value="ECO:0007669"/>
    <property type="project" value="UniProtKB-UniRule"/>
</dbReference>
<dbReference type="GO" id="GO:0005886">
    <property type="term" value="C:plasma membrane"/>
    <property type="evidence" value="ECO:0007669"/>
    <property type="project" value="UniProtKB-SubCell"/>
</dbReference>
<feature type="binding site" evidence="10">
    <location>
        <position position="367"/>
    </location>
    <ligand>
        <name>UDP-N-acetyl-alpha-D-glucosamine</name>
        <dbReference type="ChEBI" id="CHEBI:57705"/>
    </ligand>
</feature>
<feature type="domain" description="Glycosyl transferase family 28 C-terminal" evidence="12">
    <location>
        <begin position="269"/>
        <end position="423"/>
    </location>
</feature>
<keyword evidence="8 10" id="KW-0131">Cell cycle</keyword>
<feature type="binding site" evidence="10">
    <location>
        <position position="276"/>
    </location>
    <ligand>
        <name>UDP-N-acetyl-alpha-D-glucosamine</name>
        <dbReference type="ChEBI" id="CHEBI:57705"/>
    </ligand>
</feature>
<evidence type="ECO:0000256" key="3">
    <source>
        <dbReference type="ARBA" id="ARBA00022676"/>
    </source>
</evidence>
<comment type="subcellular location">
    <subcellularLocation>
        <location evidence="10">Cell membrane</location>
        <topology evidence="10">Peripheral membrane protein</topology>
        <orientation evidence="10">Cytoplasmic side</orientation>
    </subcellularLocation>
</comment>
<dbReference type="GO" id="GO:0050511">
    <property type="term" value="F:undecaprenyldiphospho-muramoylpentapeptide beta-N-acetylglucosaminyltransferase activity"/>
    <property type="evidence" value="ECO:0007669"/>
    <property type="project" value="UniProtKB-UniRule"/>
</dbReference>
<dbReference type="PANTHER" id="PTHR21015:SF22">
    <property type="entry name" value="GLYCOSYLTRANSFERASE"/>
    <property type="match status" value="1"/>
</dbReference>
<evidence type="ECO:0000256" key="1">
    <source>
        <dbReference type="ARBA" id="ARBA00022475"/>
    </source>
</evidence>
<evidence type="ECO:0000256" key="10">
    <source>
        <dbReference type="HAMAP-Rule" id="MF_00033"/>
    </source>
</evidence>
<evidence type="ECO:0000256" key="7">
    <source>
        <dbReference type="ARBA" id="ARBA00023136"/>
    </source>
</evidence>
<accession>A0A3G6JAK4</accession>
<dbReference type="InterPro" id="IPR007235">
    <property type="entry name" value="Glyco_trans_28_C"/>
</dbReference>
<keyword evidence="3 10" id="KW-0328">Glycosyltransferase</keyword>
<dbReference type="UniPathway" id="UPA00219"/>
<dbReference type="HAMAP" id="MF_00033">
    <property type="entry name" value="MurG"/>
    <property type="match status" value="1"/>
</dbReference>
<evidence type="ECO:0000256" key="8">
    <source>
        <dbReference type="ARBA" id="ARBA00023306"/>
    </source>
</evidence>
<gene>
    <name evidence="10 13" type="primary">murG</name>
    <name evidence="13" type="ORF">CCHOA_07780</name>
</gene>
<reference evidence="13 14" key="1">
    <citation type="submission" date="2018-11" db="EMBL/GenBank/DDBJ databases">
        <authorList>
            <person name="Kleinhagauer T."/>
            <person name="Glaeser S.P."/>
            <person name="Spergser J."/>
            <person name="Ruckert C."/>
            <person name="Kaempfer P."/>
            <person name="Busse H.-J."/>
        </authorList>
    </citation>
    <scope>NUCLEOTIDE SEQUENCE [LARGE SCALE GENOMIC DNA]</scope>
    <source>
        <strain evidence="13 14">200CH</strain>
    </source>
</reference>
<keyword evidence="14" id="KW-1185">Reference proteome</keyword>
<evidence type="ECO:0000259" key="12">
    <source>
        <dbReference type="Pfam" id="PF04101"/>
    </source>
</evidence>
<evidence type="ECO:0000313" key="14">
    <source>
        <dbReference type="Proteomes" id="UP000269019"/>
    </source>
</evidence>
<dbReference type="GO" id="GO:0008360">
    <property type="term" value="P:regulation of cell shape"/>
    <property type="evidence" value="ECO:0007669"/>
    <property type="project" value="UniProtKB-KW"/>
</dbReference>
<dbReference type="InterPro" id="IPR004276">
    <property type="entry name" value="GlycoTrans_28_N"/>
</dbReference>
<keyword evidence="9 10" id="KW-0961">Cell wall biogenesis/degradation</keyword>
<name>A0A3G6JAK4_9CORY</name>
<dbReference type="AlphaFoldDB" id="A0A3G6JAK4"/>
<keyword evidence="1 10" id="KW-1003">Cell membrane</keyword>
<feature type="domain" description="Glycosyltransferase family 28 N-terminal" evidence="11">
    <location>
        <begin position="82"/>
        <end position="212"/>
    </location>
</feature>
<dbReference type="Pfam" id="PF04101">
    <property type="entry name" value="Glyco_tran_28_C"/>
    <property type="match status" value="1"/>
</dbReference>
<dbReference type="GO" id="GO:0071555">
    <property type="term" value="P:cell wall organization"/>
    <property type="evidence" value="ECO:0007669"/>
    <property type="project" value="UniProtKB-KW"/>
</dbReference>
<dbReference type="GO" id="GO:0005975">
    <property type="term" value="P:carbohydrate metabolic process"/>
    <property type="evidence" value="ECO:0007669"/>
    <property type="project" value="InterPro"/>
</dbReference>
<feature type="binding site" evidence="10">
    <location>
        <position position="202"/>
    </location>
    <ligand>
        <name>UDP-N-acetyl-alpha-D-glucosamine</name>
        <dbReference type="ChEBI" id="CHEBI:57705"/>
    </ligand>
</feature>
<keyword evidence="6 10" id="KW-0573">Peptidoglycan synthesis</keyword>
<dbReference type="GO" id="GO:0051301">
    <property type="term" value="P:cell division"/>
    <property type="evidence" value="ECO:0007669"/>
    <property type="project" value="UniProtKB-KW"/>
</dbReference>
<evidence type="ECO:0000313" key="13">
    <source>
        <dbReference type="EMBL" id="AZA13948.1"/>
    </source>
</evidence>
<evidence type="ECO:0000256" key="5">
    <source>
        <dbReference type="ARBA" id="ARBA00022960"/>
    </source>
</evidence>